<dbReference type="InterPro" id="IPR038352">
    <property type="entry name" value="Imelysin_sf"/>
</dbReference>
<dbReference type="RefSeq" id="WP_188673399.1">
    <property type="nucleotide sequence ID" value="NZ_BMKA01000002.1"/>
</dbReference>
<evidence type="ECO:0000313" key="6">
    <source>
        <dbReference type="Proteomes" id="UP000628017"/>
    </source>
</evidence>
<feature type="domain" description="Imelysin-like" evidence="4">
    <location>
        <begin position="33"/>
        <end position="313"/>
    </location>
</feature>
<reference evidence="5" key="2">
    <citation type="submission" date="2020-09" db="EMBL/GenBank/DDBJ databases">
        <authorList>
            <person name="Sun Q."/>
            <person name="Zhou Y."/>
        </authorList>
    </citation>
    <scope>NUCLEOTIDE SEQUENCE</scope>
    <source>
        <strain evidence="5">CGMCC 1.15880</strain>
    </source>
</reference>
<sequence>MKKICTLIIALILPVSASADSALVDRVISNHVIPRFRTLAQTTAQLAETAAQTCDLDNGQVVSDYHAAFDAWVSVSHLRFGPTEVDDRAFALAFWPDPRSKTTKALHQMISSEDPVIQLPENYAQASIAVRGFYAMEYVLFDEPTRALGHPDYQCALFQAMTKDTAMLSQAILDDWQPDYAALMLSAGQNERYQTDKEAVQELFKAALTGFQFTKDTRIGRPLGTFDKPRPKRAEARRSGRSLRNVVLATDASLDLARQLGQGEDALQSRYDELEHYFTTAVAKLESPVFAGVSDPQSRVKVEVVQQAVDRLLEYTLGGLGPHLGVAEGFNALDGD</sequence>
<accession>A0A916QZR7</accession>
<dbReference type="InterPro" id="IPR018976">
    <property type="entry name" value="Imelysin-like"/>
</dbReference>
<comment type="caution">
    <text evidence="5">The sequence shown here is derived from an EMBL/GenBank/DDBJ whole genome shotgun (WGS) entry which is preliminary data.</text>
</comment>
<protein>
    <submittedName>
        <fullName evidence="5">Signal peptidase</fullName>
    </submittedName>
</protein>
<dbReference type="AlphaFoldDB" id="A0A916QZR7"/>
<dbReference type="CDD" id="cd14659">
    <property type="entry name" value="Imelysin-like_IPPA"/>
    <property type="match status" value="1"/>
</dbReference>
<name>A0A916QZR7_9RHOB</name>
<keyword evidence="6" id="KW-1185">Reference proteome</keyword>
<dbReference type="Pfam" id="PF09375">
    <property type="entry name" value="Peptidase_M75"/>
    <property type="match status" value="1"/>
</dbReference>
<evidence type="ECO:0000256" key="2">
    <source>
        <dbReference type="ARBA" id="ARBA00022729"/>
    </source>
</evidence>
<feature type="signal peptide" evidence="3">
    <location>
        <begin position="1"/>
        <end position="19"/>
    </location>
</feature>
<keyword evidence="2 3" id="KW-0732">Signal</keyword>
<gene>
    <name evidence="5" type="ORF">GCM10011498_17140</name>
</gene>
<dbReference type="Proteomes" id="UP000628017">
    <property type="component" value="Unassembled WGS sequence"/>
</dbReference>
<dbReference type="Gene3D" id="1.20.1420.20">
    <property type="entry name" value="M75 peptidase, HXXE motif"/>
    <property type="match status" value="1"/>
</dbReference>
<dbReference type="InterPro" id="IPR034984">
    <property type="entry name" value="Imelysin-like_IPPA"/>
</dbReference>
<evidence type="ECO:0000256" key="1">
    <source>
        <dbReference type="ARBA" id="ARBA00004196"/>
    </source>
</evidence>
<evidence type="ECO:0000313" key="5">
    <source>
        <dbReference type="EMBL" id="GGA17137.1"/>
    </source>
</evidence>
<dbReference type="GO" id="GO:0030313">
    <property type="term" value="C:cell envelope"/>
    <property type="evidence" value="ECO:0007669"/>
    <property type="project" value="UniProtKB-SubCell"/>
</dbReference>
<proteinExistence type="predicted"/>
<reference evidence="5" key="1">
    <citation type="journal article" date="2014" name="Int. J. Syst. Evol. Microbiol.">
        <title>Complete genome sequence of Corynebacterium casei LMG S-19264T (=DSM 44701T), isolated from a smear-ripened cheese.</title>
        <authorList>
            <consortium name="US DOE Joint Genome Institute (JGI-PGF)"/>
            <person name="Walter F."/>
            <person name="Albersmeier A."/>
            <person name="Kalinowski J."/>
            <person name="Ruckert C."/>
        </authorList>
    </citation>
    <scope>NUCLEOTIDE SEQUENCE</scope>
    <source>
        <strain evidence="5">CGMCC 1.15880</strain>
    </source>
</reference>
<dbReference type="EMBL" id="BMKA01000002">
    <property type="protein sequence ID" value="GGA17137.1"/>
    <property type="molecule type" value="Genomic_DNA"/>
</dbReference>
<evidence type="ECO:0000256" key="3">
    <source>
        <dbReference type="SAM" id="SignalP"/>
    </source>
</evidence>
<organism evidence="5 6">
    <name type="scientific">Neptunicoccus cionae</name>
    <dbReference type="NCBI Taxonomy" id="2035344"/>
    <lineage>
        <taxon>Bacteria</taxon>
        <taxon>Pseudomonadati</taxon>
        <taxon>Pseudomonadota</taxon>
        <taxon>Alphaproteobacteria</taxon>
        <taxon>Rhodobacterales</taxon>
        <taxon>Paracoccaceae</taxon>
        <taxon>Neptunicoccus</taxon>
    </lineage>
</organism>
<evidence type="ECO:0000259" key="4">
    <source>
        <dbReference type="Pfam" id="PF09375"/>
    </source>
</evidence>
<comment type="subcellular location">
    <subcellularLocation>
        <location evidence="1">Cell envelope</location>
    </subcellularLocation>
</comment>
<feature type="chain" id="PRO_5037287619" evidence="3">
    <location>
        <begin position="20"/>
        <end position="336"/>
    </location>
</feature>